<gene>
    <name evidence="5" type="ORF">Aco03nite_023610</name>
</gene>
<dbReference type="PROSITE" id="PS51677">
    <property type="entry name" value="NODB"/>
    <property type="match status" value="1"/>
</dbReference>
<accession>A0ABQ3X675</accession>
<dbReference type="RefSeq" id="WP_275415858.1">
    <property type="nucleotide sequence ID" value="NZ_BAAAQE010000088.1"/>
</dbReference>
<reference evidence="5 6" key="1">
    <citation type="submission" date="2021-01" db="EMBL/GenBank/DDBJ databases">
        <title>Whole genome shotgun sequence of Actinoplanes couchii NBRC 106145.</title>
        <authorList>
            <person name="Komaki H."/>
            <person name="Tamura T."/>
        </authorList>
    </citation>
    <scope>NUCLEOTIDE SEQUENCE [LARGE SCALE GENOMIC DNA]</scope>
    <source>
        <strain evidence="5 6">NBRC 106145</strain>
    </source>
</reference>
<dbReference type="SUPFAM" id="SSF88713">
    <property type="entry name" value="Glycoside hydrolase/deacetylase"/>
    <property type="match status" value="1"/>
</dbReference>
<evidence type="ECO:0000256" key="2">
    <source>
        <dbReference type="ARBA" id="ARBA00022801"/>
    </source>
</evidence>
<evidence type="ECO:0000259" key="4">
    <source>
        <dbReference type="PROSITE" id="PS51677"/>
    </source>
</evidence>
<feature type="compositionally biased region" description="Low complexity" evidence="3">
    <location>
        <begin position="417"/>
        <end position="443"/>
    </location>
</feature>
<name>A0ABQ3X675_9ACTN</name>
<feature type="region of interest" description="Disordered" evidence="3">
    <location>
        <begin position="149"/>
        <end position="210"/>
    </location>
</feature>
<feature type="domain" description="NodB homology" evidence="4">
    <location>
        <begin position="218"/>
        <end position="408"/>
    </location>
</feature>
<comment type="caution">
    <text evidence="5">The sequence shown here is derived from an EMBL/GenBank/DDBJ whole genome shotgun (WGS) entry which is preliminary data.</text>
</comment>
<dbReference type="Pfam" id="PF01522">
    <property type="entry name" value="Polysacc_deac_1"/>
    <property type="match status" value="1"/>
</dbReference>
<evidence type="ECO:0000313" key="6">
    <source>
        <dbReference type="Proteomes" id="UP000612282"/>
    </source>
</evidence>
<evidence type="ECO:0000313" key="5">
    <source>
        <dbReference type="EMBL" id="GID53957.1"/>
    </source>
</evidence>
<feature type="region of interest" description="Disordered" evidence="3">
    <location>
        <begin position="36"/>
        <end position="65"/>
    </location>
</feature>
<feature type="compositionally biased region" description="Basic and acidic residues" evidence="3">
    <location>
        <begin position="149"/>
        <end position="166"/>
    </location>
</feature>
<dbReference type="InterPro" id="IPR011330">
    <property type="entry name" value="Glyco_hydro/deAcase_b/a-brl"/>
</dbReference>
<feature type="region of interest" description="Disordered" evidence="3">
    <location>
        <begin position="404"/>
        <end position="443"/>
    </location>
</feature>
<dbReference type="InterPro" id="IPR002509">
    <property type="entry name" value="NODB_dom"/>
</dbReference>
<dbReference type="EMBL" id="BOMG01000035">
    <property type="protein sequence ID" value="GID53957.1"/>
    <property type="molecule type" value="Genomic_DNA"/>
</dbReference>
<dbReference type="InterPro" id="IPR050248">
    <property type="entry name" value="Polysacc_deacetylase_ArnD"/>
</dbReference>
<dbReference type="Gene3D" id="3.20.20.370">
    <property type="entry name" value="Glycoside hydrolase/deacetylase"/>
    <property type="match status" value="1"/>
</dbReference>
<dbReference type="Proteomes" id="UP000612282">
    <property type="component" value="Unassembled WGS sequence"/>
</dbReference>
<dbReference type="PANTHER" id="PTHR10587:SF133">
    <property type="entry name" value="CHITIN DEACETYLASE 1-RELATED"/>
    <property type="match status" value="1"/>
</dbReference>
<keyword evidence="1" id="KW-0479">Metal-binding</keyword>
<organism evidence="5 6">
    <name type="scientific">Actinoplanes couchii</name>
    <dbReference type="NCBI Taxonomy" id="403638"/>
    <lineage>
        <taxon>Bacteria</taxon>
        <taxon>Bacillati</taxon>
        <taxon>Actinomycetota</taxon>
        <taxon>Actinomycetes</taxon>
        <taxon>Micromonosporales</taxon>
        <taxon>Micromonosporaceae</taxon>
        <taxon>Actinoplanes</taxon>
    </lineage>
</organism>
<sequence>MARGRHRVPDSSSADTSVTARITGLRAAFIDASGATVPAPRHRASSGESWSAGRPTTPRPGGRAARHTVERFGTLTVRSDNARGAHRAAQAPTGRKAWVQNARRRPQLALAALVAVGLALTALPIRQDQNGESTSVMTAAAEAVGVISRTEKKQPAEQRAPERDPVEALPAATGKAPAEESAPPVVTPSAEKTEEKAEQAVVPVGDGPFNSLRTTGSKTVMLSFDDGPDPIQTPKILDLLAENQTKAVFCLVGTQARRHPDLVKRIADEGHVLCNHTWSHDLSIGKKKKDQILADLNRTNAAIRAAVPDAEIPYFRAPGGNFTDRLVKTSYGVGMTSLYWEVDPRDWEHLEGESSGQHTERIVKQVRKETRDGAIVLSHDFNQPDTIKAYAELLPWLMDNFEIGVPGHEDTTPEPDPSTSSPNPSVAPSLNAPSGSPSPSAAS</sequence>
<evidence type="ECO:0000256" key="1">
    <source>
        <dbReference type="ARBA" id="ARBA00022723"/>
    </source>
</evidence>
<keyword evidence="2" id="KW-0378">Hydrolase</keyword>
<keyword evidence="6" id="KW-1185">Reference proteome</keyword>
<dbReference type="CDD" id="cd10917">
    <property type="entry name" value="CE4_NodB_like_6s_7s"/>
    <property type="match status" value="1"/>
</dbReference>
<evidence type="ECO:0000256" key="3">
    <source>
        <dbReference type="SAM" id="MobiDB-lite"/>
    </source>
</evidence>
<dbReference type="PANTHER" id="PTHR10587">
    <property type="entry name" value="GLYCOSYL TRANSFERASE-RELATED"/>
    <property type="match status" value="1"/>
</dbReference>
<protein>
    <recommendedName>
        <fullName evidence="4">NodB homology domain-containing protein</fullName>
    </recommendedName>
</protein>
<proteinExistence type="predicted"/>